<organism evidence="2 3">
    <name type="scientific">Paragonimus skrjabini miyazakii</name>
    <dbReference type="NCBI Taxonomy" id="59628"/>
    <lineage>
        <taxon>Eukaryota</taxon>
        <taxon>Metazoa</taxon>
        <taxon>Spiralia</taxon>
        <taxon>Lophotrochozoa</taxon>
        <taxon>Platyhelminthes</taxon>
        <taxon>Trematoda</taxon>
        <taxon>Digenea</taxon>
        <taxon>Plagiorchiida</taxon>
        <taxon>Troglotremata</taxon>
        <taxon>Troglotrematidae</taxon>
        <taxon>Paragonimus</taxon>
    </lineage>
</organism>
<feature type="compositionally biased region" description="Polar residues" evidence="1">
    <location>
        <begin position="1"/>
        <end position="37"/>
    </location>
</feature>
<feature type="compositionally biased region" description="Polar residues" evidence="1">
    <location>
        <begin position="65"/>
        <end position="78"/>
    </location>
</feature>
<feature type="compositionally biased region" description="Basic and acidic residues" evidence="1">
    <location>
        <begin position="346"/>
        <end position="359"/>
    </location>
</feature>
<protein>
    <submittedName>
        <fullName evidence="2">Uncharacterized protein</fullName>
    </submittedName>
</protein>
<feature type="non-terminal residue" evidence="2">
    <location>
        <position position="1"/>
    </location>
</feature>
<feature type="compositionally biased region" description="Low complexity" evidence="1">
    <location>
        <begin position="115"/>
        <end position="125"/>
    </location>
</feature>
<dbReference type="Proteomes" id="UP000822476">
    <property type="component" value="Unassembled WGS sequence"/>
</dbReference>
<accession>A0A8S9Z717</accession>
<reference evidence="2" key="1">
    <citation type="submission" date="2019-07" db="EMBL/GenBank/DDBJ databases">
        <title>Annotation for the trematode Paragonimus miyazaki's.</title>
        <authorList>
            <person name="Choi Y.-J."/>
        </authorList>
    </citation>
    <scope>NUCLEOTIDE SEQUENCE</scope>
    <source>
        <strain evidence="2">Japan</strain>
    </source>
</reference>
<proteinExistence type="predicted"/>
<feature type="compositionally biased region" description="Basic and acidic residues" evidence="1">
    <location>
        <begin position="248"/>
        <end position="258"/>
    </location>
</feature>
<evidence type="ECO:0000256" key="1">
    <source>
        <dbReference type="SAM" id="MobiDB-lite"/>
    </source>
</evidence>
<evidence type="ECO:0000313" key="3">
    <source>
        <dbReference type="Proteomes" id="UP000822476"/>
    </source>
</evidence>
<dbReference type="OrthoDB" id="10255048at2759"/>
<gene>
    <name evidence="2" type="ORF">EG68_01560</name>
</gene>
<dbReference type="EMBL" id="JTDE01000415">
    <property type="protein sequence ID" value="KAF7261326.1"/>
    <property type="molecule type" value="Genomic_DNA"/>
</dbReference>
<keyword evidence="3" id="KW-1185">Reference proteome</keyword>
<feature type="region of interest" description="Disordered" evidence="1">
    <location>
        <begin position="50"/>
        <end position="292"/>
    </location>
</feature>
<name>A0A8S9Z717_9TREM</name>
<sequence length="416" mass="44446">MSTTNQASSNGKLGTDDNNTQTANNSGPNTIKQQHTSILDKHSILWKVKLQPFENRSPDDGAPPYNTQTSKPLSTEPQSPSPVSPGKYNINWDEIDESFNPFGSKAGPLKKKPAAVKPTPKVAAVSQSNQNAVAKTEEKTITEKPAAANEQKEPKLSAESASPQDGPPPLNTQNSNPLPDIFADKPLGATAKWDQVDWDTVDEFDDPSKTGTGGGDKLSKKSTGAKPVPTTKKTEVSGGTEVKMQPNKVEETPVREAVADVGVSDTSRSRMKAKPVGEKSENIVGDTNANNDIFADKPLGATAKWDQVDWDTVDEFDDPSKTGIGGGDKLSKKSTGAKPVPKNKKKEAVADVRVSDTSRSRMKAKPVGEKSGNKLGNANANNEQSKTKEEPTTAAITETDSPTSPGKYNINWDEID</sequence>
<feature type="region of interest" description="Disordered" evidence="1">
    <location>
        <begin position="1"/>
        <end position="38"/>
    </location>
</feature>
<feature type="compositionally biased region" description="Acidic residues" evidence="1">
    <location>
        <begin position="196"/>
        <end position="205"/>
    </location>
</feature>
<feature type="region of interest" description="Disordered" evidence="1">
    <location>
        <begin position="313"/>
        <end position="416"/>
    </location>
</feature>
<dbReference type="AlphaFoldDB" id="A0A8S9Z717"/>
<comment type="caution">
    <text evidence="2">The sequence shown here is derived from an EMBL/GenBank/DDBJ whole genome shotgun (WGS) entry which is preliminary data.</text>
</comment>
<evidence type="ECO:0000313" key="2">
    <source>
        <dbReference type="EMBL" id="KAF7261326.1"/>
    </source>
</evidence>
<feature type="compositionally biased region" description="Polar residues" evidence="1">
    <location>
        <begin position="374"/>
        <end position="384"/>
    </location>
</feature>
<feature type="compositionally biased region" description="Polar residues" evidence="1">
    <location>
        <begin position="394"/>
        <end position="406"/>
    </location>
</feature>